<reference evidence="3" key="1">
    <citation type="submission" date="2022-11" db="UniProtKB">
        <authorList>
            <consortium name="WormBaseParasite"/>
        </authorList>
    </citation>
    <scope>IDENTIFICATION</scope>
</reference>
<proteinExistence type="predicted"/>
<dbReference type="Proteomes" id="UP000887565">
    <property type="component" value="Unplaced"/>
</dbReference>
<name>A0A915I3Y5_ROMCU</name>
<dbReference type="WBParaSite" id="nRc.2.0.1.t08545-RA">
    <property type="protein sequence ID" value="nRc.2.0.1.t08545-RA"/>
    <property type="gene ID" value="nRc.2.0.1.g08545"/>
</dbReference>
<feature type="transmembrane region" description="Helical" evidence="1">
    <location>
        <begin position="80"/>
        <end position="96"/>
    </location>
</feature>
<evidence type="ECO:0000313" key="2">
    <source>
        <dbReference type="Proteomes" id="UP000887565"/>
    </source>
</evidence>
<dbReference type="AlphaFoldDB" id="A0A915I3Y5"/>
<keyword evidence="1" id="KW-0812">Transmembrane</keyword>
<organism evidence="2 3">
    <name type="scientific">Romanomermis culicivorax</name>
    <name type="common">Nematode worm</name>
    <dbReference type="NCBI Taxonomy" id="13658"/>
    <lineage>
        <taxon>Eukaryota</taxon>
        <taxon>Metazoa</taxon>
        <taxon>Ecdysozoa</taxon>
        <taxon>Nematoda</taxon>
        <taxon>Enoplea</taxon>
        <taxon>Dorylaimia</taxon>
        <taxon>Mermithida</taxon>
        <taxon>Mermithoidea</taxon>
        <taxon>Mermithidae</taxon>
        <taxon>Romanomermis</taxon>
    </lineage>
</organism>
<keyword evidence="1" id="KW-0472">Membrane</keyword>
<evidence type="ECO:0000313" key="3">
    <source>
        <dbReference type="WBParaSite" id="nRc.2.0.1.t08545-RA"/>
    </source>
</evidence>
<protein>
    <submittedName>
        <fullName evidence="3">Uncharacterized protein</fullName>
    </submittedName>
</protein>
<keyword evidence="1" id="KW-1133">Transmembrane helix</keyword>
<evidence type="ECO:0000256" key="1">
    <source>
        <dbReference type="SAM" id="Phobius"/>
    </source>
</evidence>
<sequence>MKPRQDVNSWVKNGQFELKRCKKANVLGATRHKKTINGSLDLIMHFRDIFSNYSGQNSSFWTTSDSFTQKGRGPLAPGSYLLHGITFVLLAALLGLETMQTINKINN</sequence>
<accession>A0A915I3Y5</accession>
<keyword evidence="2" id="KW-1185">Reference proteome</keyword>